<dbReference type="PANTHER" id="PTHR47098">
    <property type="entry name" value="PROTEIN MAK32"/>
    <property type="match status" value="1"/>
</dbReference>
<dbReference type="Pfam" id="PF00294">
    <property type="entry name" value="PfkB"/>
    <property type="match status" value="1"/>
</dbReference>
<reference evidence="2" key="1">
    <citation type="submission" date="2023-06" db="EMBL/GenBank/DDBJ databases">
        <title>Conoideocrella luteorostrata (Hypocreales: Clavicipitaceae), a potential biocontrol fungus for elongate hemlock scale in United States Christmas tree production areas.</title>
        <authorList>
            <person name="Barrett H."/>
            <person name="Lovett B."/>
            <person name="Macias A.M."/>
            <person name="Stajich J.E."/>
            <person name="Kasson M.T."/>
        </authorList>
    </citation>
    <scope>NUCLEOTIDE SEQUENCE</scope>
    <source>
        <strain evidence="2">ARSEF 14590</strain>
    </source>
</reference>
<dbReference type="EMBL" id="JASWJB010000061">
    <property type="protein sequence ID" value="KAK2603565.1"/>
    <property type="molecule type" value="Genomic_DNA"/>
</dbReference>
<dbReference type="InterPro" id="IPR029056">
    <property type="entry name" value="Ribokinase-like"/>
</dbReference>
<keyword evidence="3" id="KW-1185">Reference proteome</keyword>
<proteinExistence type="predicted"/>
<comment type="caution">
    <text evidence="2">The sequence shown here is derived from an EMBL/GenBank/DDBJ whole genome shotgun (WGS) entry which is preliminary data.</text>
</comment>
<dbReference type="PANTHER" id="PTHR47098:SF1">
    <property type="entry name" value="PFKB FAMILY CARBOHYDRATE KINASE SUPERFAMILY (AFU_ORTHOLOGUE AFUA_4G09500)"/>
    <property type="match status" value="1"/>
</dbReference>
<dbReference type="InterPro" id="IPR011611">
    <property type="entry name" value="PfkB_dom"/>
</dbReference>
<evidence type="ECO:0000259" key="1">
    <source>
        <dbReference type="Pfam" id="PF00294"/>
    </source>
</evidence>
<protein>
    <recommendedName>
        <fullName evidence="1">Carbohydrate kinase PfkB domain-containing protein</fullName>
    </recommendedName>
</protein>
<dbReference type="AlphaFoldDB" id="A0AAJ0FVM9"/>
<gene>
    <name evidence="2" type="ORF">QQS21_004245</name>
</gene>
<organism evidence="2 3">
    <name type="scientific">Conoideocrella luteorostrata</name>
    <dbReference type="NCBI Taxonomy" id="1105319"/>
    <lineage>
        <taxon>Eukaryota</taxon>
        <taxon>Fungi</taxon>
        <taxon>Dikarya</taxon>
        <taxon>Ascomycota</taxon>
        <taxon>Pezizomycotina</taxon>
        <taxon>Sordariomycetes</taxon>
        <taxon>Hypocreomycetidae</taxon>
        <taxon>Hypocreales</taxon>
        <taxon>Clavicipitaceae</taxon>
        <taxon>Conoideocrella</taxon>
    </lineage>
</organism>
<name>A0AAJ0FVM9_9HYPO</name>
<feature type="domain" description="Carbohydrate kinase PfkB" evidence="1">
    <location>
        <begin position="55"/>
        <end position="198"/>
    </location>
</feature>
<dbReference type="Proteomes" id="UP001251528">
    <property type="component" value="Unassembled WGS sequence"/>
</dbReference>
<sequence>MHPLDLQNSRLLGSQSFHFLASPQTLKEQVLSLFSLRENRGFKSRPLIVWEPAPLDCKPEQFEQHVQACKIVDVFSPNHLELTSLVQGNDDDESLSFSHDAIERYATIFVESGIGFQSKGLAAIRCGEHGCLILSQNQRASWLPAFYDTQSPRILDTTGAGNAFLGGFSVGLVKTKDSREAAIMGSVAASFAMEQAGLPVFSPATWILGEKWNNAAVAARVKEFKKKLVETRAVAL</sequence>
<evidence type="ECO:0000313" key="2">
    <source>
        <dbReference type="EMBL" id="KAK2603565.1"/>
    </source>
</evidence>
<dbReference type="SUPFAM" id="SSF53613">
    <property type="entry name" value="Ribokinase-like"/>
    <property type="match status" value="1"/>
</dbReference>
<accession>A0AAJ0FVM9</accession>
<evidence type="ECO:0000313" key="3">
    <source>
        <dbReference type="Proteomes" id="UP001251528"/>
    </source>
</evidence>
<dbReference type="Gene3D" id="3.40.1190.20">
    <property type="match status" value="1"/>
</dbReference>